<name>B4GM34_DROPE</name>
<protein>
    <submittedName>
        <fullName evidence="1">GL12701</fullName>
    </submittedName>
</protein>
<dbReference type="AlphaFoldDB" id="B4GM34"/>
<gene>
    <name evidence="1" type="primary">Dper\GL12701</name>
    <name evidence="1" type="ORF">Dper_GL12701</name>
</gene>
<organism evidence="2">
    <name type="scientific">Drosophila persimilis</name>
    <name type="common">Fruit fly</name>
    <dbReference type="NCBI Taxonomy" id="7234"/>
    <lineage>
        <taxon>Eukaryota</taxon>
        <taxon>Metazoa</taxon>
        <taxon>Ecdysozoa</taxon>
        <taxon>Arthropoda</taxon>
        <taxon>Hexapoda</taxon>
        <taxon>Insecta</taxon>
        <taxon>Pterygota</taxon>
        <taxon>Neoptera</taxon>
        <taxon>Endopterygota</taxon>
        <taxon>Diptera</taxon>
        <taxon>Brachycera</taxon>
        <taxon>Muscomorpha</taxon>
        <taxon>Ephydroidea</taxon>
        <taxon>Drosophilidae</taxon>
        <taxon>Drosophila</taxon>
        <taxon>Sophophora</taxon>
    </lineage>
</organism>
<dbReference type="Proteomes" id="UP000008744">
    <property type="component" value="Unassembled WGS sequence"/>
</dbReference>
<evidence type="ECO:0000313" key="2">
    <source>
        <dbReference type="Proteomes" id="UP000008744"/>
    </source>
</evidence>
<reference evidence="1 2" key="1">
    <citation type="journal article" date="2007" name="Nature">
        <title>Evolution of genes and genomes on the Drosophila phylogeny.</title>
        <authorList>
            <consortium name="Drosophila 12 Genomes Consortium"/>
            <person name="Clark A.G."/>
            <person name="Eisen M.B."/>
            <person name="Smith D.R."/>
            <person name="Bergman C.M."/>
            <person name="Oliver B."/>
            <person name="Markow T.A."/>
            <person name="Kaufman T.C."/>
            <person name="Kellis M."/>
            <person name="Gelbart W."/>
            <person name="Iyer V.N."/>
            <person name="Pollard D.A."/>
            <person name="Sackton T.B."/>
            <person name="Larracuente A.M."/>
            <person name="Singh N.D."/>
            <person name="Abad J.P."/>
            <person name="Abt D.N."/>
            <person name="Adryan B."/>
            <person name="Aguade M."/>
            <person name="Akashi H."/>
            <person name="Anderson W.W."/>
            <person name="Aquadro C.F."/>
            <person name="Ardell D.H."/>
            <person name="Arguello R."/>
            <person name="Artieri C.G."/>
            <person name="Barbash D.A."/>
            <person name="Barker D."/>
            <person name="Barsanti P."/>
            <person name="Batterham P."/>
            <person name="Batzoglou S."/>
            <person name="Begun D."/>
            <person name="Bhutkar A."/>
            <person name="Blanco E."/>
            <person name="Bosak S.A."/>
            <person name="Bradley R.K."/>
            <person name="Brand A.D."/>
            <person name="Brent M.R."/>
            <person name="Brooks A.N."/>
            <person name="Brown R.H."/>
            <person name="Butlin R.K."/>
            <person name="Caggese C."/>
            <person name="Calvi B.R."/>
            <person name="Bernardo de Carvalho A."/>
            <person name="Caspi A."/>
            <person name="Castrezana S."/>
            <person name="Celniker S.E."/>
            <person name="Chang J.L."/>
            <person name="Chapple C."/>
            <person name="Chatterji S."/>
            <person name="Chinwalla A."/>
            <person name="Civetta A."/>
            <person name="Clifton S.W."/>
            <person name="Comeron J.M."/>
            <person name="Costello J.C."/>
            <person name="Coyne J.A."/>
            <person name="Daub J."/>
            <person name="David R.G."/>
            <person name="Delcher A.L."/>
            <person name="Delehaunty K."/>
            <person name="Do C.B."/>
            <person name="Ebling H."/>
            <person name="Edwards K."/>
            <person name="Eickbush T."/>
            <person name="Evans J.D."/>
            <person name="Filipski A."/>
            <person name="Findeiss S."/>
            <person name="Freyhult E."/>
            <person name="Fulton L."/>
            <person name="Fulton R."/>
            <person name="Garcia A.C."/>
            <person name="Gardiner A."/>
            <person name="Garfield D.A."/>
            <person name="Garvin B.E."/>
            <person name="Gibson G."/>
            <person name="Gilbert D."/>
            <person name="Gnerre S."/>
            <person name="Godfrey J."/>
            <person name="Good R."/>
            <person name="Gotea V."/>
            <person name="Gravely B."/>
            <person name="Greenberg A.J."/>
            <person name="Griffiths-Jones S."/>
            <person name="Gross S."/>
            <person name="Guigo R."/>
            <person name="Gustafson E.A."/>
            <person name="Haerty W."/>
            <person name="Hahn M.W."/>
            <person name="Halligan D.L."/>
            <person name="Halpern A.L."/>
            <person name="Halter G.M."/>
            <person name="Han M.V."/>
            <person name="Heger A."/>
            <person name="Hillier L."/>
            <person name="Hinrichs A.S."/>
            <person name="Holmes I."/>
            <person name="Hoskins R.A."/>
            <person name="Hubisz M.J."/>
            <person name="Hultmark D."/>
            <person name="Huntley M.A."/>
            <person name="Jaffe D.B."/>
            <person name="Jagadeeshan S."/>
            <person name="Jeck W.R."/>
            <person name="Johnson J."/>
            <person name="Jones C.D."/>
            <person name="Jordan W.C."/>
            <person name="Karpen G.H."/>
            <person name="Kataoka E."/>
            <person name="Keightley P.D."/>
            <person name="Kheradpour P."/>
            <person name="Kirkness E.F."/>
            <person name="Koerich L.B."/>
            <person name="Kristiansen K."/>
            <person name="Kudrna D."/>
            <person name="Kulathinal R.J."/>
            <person name="Kumar S."/>
            <person name="Kwok R."/>
            <person name="Lander E."/>
            <person name="Langley C.H."/>
            <person name="Lapoint R."/>
            <person name="Lazzaro B.P."/>
            <person name="Lee S.J."/>
            <person name="Levesque L."/>
            <person name="Li R."/>
            <person name="Lin C.F."/>
            <person name="Lin M.F."/>
            <person name="Lindblad-Toh K."/>
            <person name="Llopart A."/>
            <person name="Long M."/>
            <person name="Low L."/>
            <person name="Lozovsky E."/>
            <person name="Lu J."/>
            <person name="Luo M."/>
            <person name="Machado C.A."/>
            <person name="Makalowski W."/>
            <person name="Marzo M."/>
            <person name="Matsuda M."/>
            <person name="Matzkin L."/>
            <person name="McAllister B."/>
            <person name="McBride C.S."/>
            <person name="McKernan B."/>
            <person name="McKernan K."/>
            <person name="Mendez-Lago M."/>
            <person name="Minx P."/>
            <person name="Mollenhauer M.U."/>
            <person name="Montooth K."/>
            <person name="Mount S.M."/>
            <person name="Mu X."/>
            <person name="Myers E."/>
            <person name="Negre B."/>
            <person name="Newfeld S."/>
            <person name="Nielsen R."/>
            <person name="Noor M.A."/>
            <person name="O'Grady P."/>
            <person name="Pachter L."/>
            <person name="Papaceit M."/>
            <person name="Parisi M.J."/>
            <person name="Parisi M."/>
            <person name="Parts L."/>
            <person name="Pedersen J.S."/>
            <person name="Pesole G."/>
            <person name="Phillippy A.M."/>
            <person name="Ponting C.P."/>
            <person name="Pop M."/>
            <person name="Porcelli D."/>
            <person name="Powell J.R."/>
            <person name="Prohaska S."/>
            <person name="Pruitt K."/>
            <person name="Puig M."/>
            <person name="Quesneville H."/>
            <person name="Ram K.R."/>
            <person name="Rand D."/>
            <person name="Rasmussen M.D."/>
            <person name="Reed L.K."/>
            <person name="Reenan R."/>
            <person name="Reily A."/>
            <person name="Remington K.A."/>
            <person name="Rieger T.T."/>
            <person name="Ritchie M.G."/>
            <person name="Robin C."/>
            <person name="Rogers Y.H."/>
            <person name="Rohde C."/>
            <person name="Rozas J."/>
            <person name="Rubenfield M.J."/>
            <person name="Ruiz A."/>
            <person name="Russo S."/>
            <person name="Salzberg S.L."/>
            <person name="Sanchez-Gracia A."/>
            <person name="Saranga D.J."/>
            <person name="Sato H."/>
            <person name="Schaeffer S.W."/>
            <person name="Schatz M.C."/>
            <person name="Schlenke T."/>
            <person name="Schwartz R."/>
            <person name="Segarra C."/>
            <person name="Singh R.S."/>
            <person name="Sirot L."/>
            <person name="Sirota M."/>
            <person name="Sisneros N.B."/>
            <person name="Smith C.D."/>
            <person name="Smith T.F."/>
            <person name="Spieth J."/>
            <person name="Stage D.E."/>
            <person name="Stark A."/>
            <person name="Stephan W."/>
            <person name="Strausberg R.L."/>
            <person name="Strempel S."/>
            <person name="Sturgill D."/>
            <person name="Sutton G."/>
            <person name="Sutton G.G."/>
            <person name="Tao W."/>
            <person name="Teichmann S."/>
            <person name="Tobari Y.N."/>
            <person name="Tomimura Y."/>
            <person name="Tsolas J.M."/>
            <person name="Valente V.L."/>
            <person name="Venter E."/>
            <person name="Venter J.C."/>
            <person name="Vicario S."/>
            <person name="Vieira F.G."/>
            <person name="Vilella A.J."/>
            <person name="Villasante A."/>
            <person name="Walenz B."/>
            <person name="Wang J."/>
            <person name="Wasserman M."/>
            <person name="Watts T."/>
            <person name="Wilson D."/>
            <person name="Wilson R.K."/>
            <person name="Wing R.A."/>
            <person name="Wolfner M.F."/>
            <person name="Wong A."/>
            <person name="Wong G.K."/>
            <person name="Wu C.I."/>
            <person name="Wu G."/>
            <person name="Yamamoto D."/>
            <person name="Yang H.P."/>
            <person name="Yang S.P."/>
            <person name="Yorke J.A."/>
            <person name="Yoshida K."/>
            <person name="Zdobnov E."/>
            <person name="Zhang P."/>
            <person name="Zhang Y."/>
            <person name="Zimin A.V."/>
            <person name="Baldwin J."/>
            <person name="Abdouelleil A."/>
            <person name="Abdulkadir J."/>
            <person name="Abebe A."/>
            <person name="Abera B."/>
            <person name="Abreu J."/>
            <person name="Acer S.C."/>
            <person name="Aftuck L."/>
            <person name="Alexander A."/>
            <person name="An P."/>
            <person name="Anderson E."/>
            <person name="Anderson S."/>
            <person name="Arachi H."/>
            <person name="Azer M."/>
            <person name="Bachantsang P."/>
            <person name="Barry A."/>
            <person name="Bayul T."/>
            <person name="Berlin A."/>
            <person name="Bessette D."/>
            <person name="Bloom T."/>
            <person name="Blye J."/>
            <person name="Boguslavskiy L."/>
            <person name="Bonnet C."/>
            <person name="Boukhgalter B."/>
            <person name="Bourzgui I."/>
            <person name="Brown A."/>
            <person name="Cahill P."/>
            <person name="Channer S."/>
            <person name="Cheshatsang Y."/>
            <person name="Chuda L."/>
            <person name="Citroen M."/>
            <person name="Collymore A."/>
            <person name="Cooke P."/>
            <person name="Costello M."/>
            <person name="D'Aco K."/>
            <person name="Daza R."/>
            <person name="De Haan G."/>
            <person name="DeGray S."/>
            <person name="DeMaso C."/>
            <person name="Dhargay N."/>
            <person name="Dooley K."/>
            <person name="Dooley E."/>
            <person name="Doricent M."/>
            <person name="Dorje P."/>
            <person name="Dorjee K."/>
            <person name="Dupes A."/>
            <person name="Elong R."/>
            <person name="Falk J."/>
            <person name="Farina A."/>
            <person name="Faro S."/>
            <person name="Ferguson D."/>
            <person name="Fisher S."/>
            <person name="Foley C.D."/>
            <person name="Franke A."/>
            <person name="Friedrich D."/>
            <person name="Gadbois L."/>
            <person name="Gearin G."/>
            <person name="Gearin C.R."/>
            <person name="Giannoukos G."/>
            <person name="Goode T."/>
            <person name="Graham J."/>
            <person name="Grandbois E."/>
            <person name="Grewal S."/>
            <person name="Gyaltsen K."/>
            <person name="Hafez N."/>
            <person name="Hagos B."/>
            <person name="Hall J."/>
            <person name="Henson C."/>
            <person name="Hollinger A."/>
            <person name="Honan T."/>
            <person name="Huard M.D."/>
            <person name="Hughes L."/>
            <person name="Hurhula B."/>
            <person name="Husby M.E."/>
            <person name="Kamat A."/>
            <person name="Kanga B."/>
            <person name="Kashin S."/>
            <person name="Khazanovich D."/>
            <person name="Kisner P."/>
            <person name="Lance K."/>
            <person name="Lara M."/>
            <person name="Lee W."/>
            <person name="Lennon N."/>
            <person name="Letendre F."/>
            <person name="LeVine R."/>
            <person name="Lipovsky A."/>
            <person name="Liu X."/>
            <person name="Liu J."/>
            <person name="Liu S."/>
            <person name="Lokyitsang T."/>
            <person name="Lokyitsang Y."/>
            <person name="Lubonja R."/>
            <person name="Lui A."/>
            <person name="MacDonald P."/>
            <person name="Magnisalis V."/>
            <person name="Maru K."/>
            <person name="Matthews C."/>
            <person name="McCusker W."/>
            <person name="McDonough S."/>
            <person name="Mehta T."/>
            <person name="Meldrim J."/>
            <person name="Meneus L."/>
            <person name="Mihai O."/>
            <person name="Mihalev A."/>
            <person name="Mihova T."/>
            <person name="Mittelman R."/>
            <person name="Mlenga V."/>
            <person name="Montmayeur A."/>
            <person name="Mulrain L."/>
            <person name="Navidi A."/>
            <person name="Naylor J."/>
            <person name="Negash T."/>
            <person name="Nguyen T."/>
            <person name="Nguyen N."/>
            <person name="Nicol R."/>
            <person name="Norbu C."/>
            <person name="Norbu N."/>
            <person name="Novod N."/>
            <person name="O'Neill B."/>
            <person name="Osman S."/>
            <person name="Markiewicz E."/>
            <person name="Oyono O.L."/>
            <person name="Patti C."/>
            <person name="Phunkhang P."/>
            <person name="Pierre F."/>
            <person name="Priest M."/>
            <person name="Raghuraman S."/>
            <person name="Rege F."/>
            <person name="Reyes R."/>
            <person name="Rise C."/>
            <person name="Rogov P."/>
            <person name="Ross K."/>
            <person name="Ryan E."/>
            <person name="Settipalli S."/>
            <person name="Shea T."/>
            <person name="Sherpa N."/>
            <person name="Shi L."/>
            <person name="Shih D."/>
            <person name="Sparrow T."/>
            <person name="Spaulding J."/>
            <person name="Stalker J."/>
            <person name="Stange-Thomann N."/>
            <person name="Stavropoulos S."/>
            <person name="Stone C."/>
            <person name="Strader C."/>
            <person name="Tesfaye S."/>
            <person name="Thomson T."/>
            <person name="Thoulutsang Y."/>
            <person name="Thoulutsang D."/>
            <person name="Topham K."/>
            <person name="Topping I."/>
            <person name="Tsamla T."/>
            <person name="Vassiliev H."/>
            <person name="Vo A."/>
            <person name="Wangchuk T."/>
            <person name="Wangdi T."/>
            <person name="Weiand M."/>
            <person name="Wilkinson J."/>
            <person name="Wilson A."/>
            <person name="Yadav S."/>
            <person name="Young G."/>
            <person name="Yu Q."/>
            <person name="Zembek L."/>
            <person name="Zhong D."/>
            <person name="Zimmer A."/>
            <person name="Zwirko Z."/>
            <person name="Jaffe D.B."/>
            <person name="Alvarez P."/>
            <person name="Brockman W."/>
            <person name="Butler J."/>
            <person name="Chin C."/>
            <person name="Gnerre S."/>
            <person name="Grabherr M."/>
            <person name="Kleber M."/>
            <person name="Mauceli E."/>
            <person name="MacCallum I."/>
        </authorList>
    </citation>
    <scope>NUCLEOTIDE SEQUENCE [LARGE SCALE GENOMIC DNA]</scope>
    <source>
        <strain evidence="2">MSH-3 / Tucson 14011-0111.49</strain>
    </source>
</reference>
<evidence type="ECO:0000313" key="1">
    <source>
        <dbReference type="EMBL" id="EDW38608.1"/>
    </source>
</evidence>
<dbReference type="HOGENOM" id="CLU_2063889_0_0_1"/>
<keyword evidence="2" id="KW-1185">Reference proteome</keyword>
<accession>B4GM34</accession>
<sequence>MLYLDKSALYIYSTYNKKKQHDKLQGLREQYARTQRLSDLIDVNLRQKRLKRLYRVIEDMREEMPTNEIVESPAPLKVRRRLLPMEPPAQYLRVRPDTKHIKEPSRCPSTESSRTLCYL</sequence>
<dbReference type="STRING" id="7234.B4GM34"/>
<dbReference type="OMA" id="YRVIEDM"/>
<proteinExistence type="predicted"/>
<dbReference type="EMBL" id="CH479185">
    <property type="protein sequence ID" value="EDW38608.1"/>
    <property type="molecule type" value="Genomic_DNA"/>
</dbReference>